<evidence type="ECO:0000256" key="2">
    <source>
        <dbReference type="ARBA" id="ARBA00007322"/>
    </source>
</evidence>
<evidence type="ECO:0000256" key="1">
    <source>
        <dbReference type="ARBA" id="ARBA00004141"/>
    </source>
</evidence>
<reference evidence="8" key="1">
    <citation type="submission" date="2019-03" db="EMBL/GenBank/DDBJ databases">
        <title>Improved annotation for the trematode Fasciola hepatica.</title>
        <authorList>
            <person name="Choi Y.-J."/>
            <person name="Martin J."/>
            <person name="Mitreva M."/>
        </authorList>
    </citation>
    <scope>NUCLEOTIDE SEQUENCE [LARGE SCALE GENOMIC DNA]</scope>
</reference>
<comment type="subcellular location">
    <subcellularLocation>
        <location evidence="1">Membrane</location>
        <topology evidence="1">Multi-pass membrane protein</topology>
    </subcellularLocation>
</comment>
<evidence type="ECO:0000313" key="8">
    <source>
        <dbReference type="EMBL" id="THD25697.1"/>
    </source>
</evidence>
<dbReference type="GO" id="GO:0016020">
    <property type="term" value="C:membrane"/>
    <property type="evidence" value="ECO:0007669"/>
    <property type="project" value="UniProtKB-SubCell"/>
</dbReference>
<dbReference type="GO" id="GO:0071786">
    <property type="term" value="P:endoplasmic reticulum tubular network organization"/>
    <property type="evidence" value="ECO:0007669"/>
    <property type="project" value="TreeGrafter"/>
</dbReference>
<protein>
    <submittedName>
        <fullName evidence="8">Transmembrane protein 33</fullName>
    </submittedName>
</protein>
<dbReference type="GO" id="GO:0061024">
    <property type="term" value="P:membrane organization"/>
    <property type="evidence" value="ECO:0007669"/>
    <property type="project" value="TreeGrafter"/>
</dbReference>
<proteinExistence type="inferred from homology"/>
<feature type="transmembrane region" description="Helical" evidence="7">
    <location>
        <begin position="251"/>
        <end position="277"/>
    </location>
</feature>
<name>A0A4E0RW54_FASHE</name>
<accession>A0A4E0RW54</accession>
<gene>
    <name evidence="8" type="ORF">D915_003233</name>
</gene>
<evidence type="ECO:0000313" key="9">
    <source>
        <dbReference type="Proteomes" id="UP000230066"/>
    </source>
</evidence>
<dbReference type="EMBL" id="JXXN02001026">
    <property type="protein sequence ID" value="THD25697.1"/>
    <property type="molecule type" value="Genomic_DNA"/>
</dbReference>
<dbReference type="InterPro" id="IPR005344">
    <property type="entry name" value="TMEM33/Pom33"/>
</dbReference>
<dbReference type="AlphaFoldDB" id="A0A4E0RW54"/>
<feature type="transmembrane region" description="Helical" evidence="7">
    <location>
        <begin position="161"/>
        <end position="187"/>
    </location>
</feature>
<sequence>MASATNGPTGDERSQSASVMSGRVLNHDSRQLNRSPYLLLPILHECCQSVGVLAMASATNGPTGDERSQSASVMAHLFSSYVNTGLYLARIGTIFSCLAFLFSPFFSGSDPAGIEVWYRRALLASAATSALRLHQRLKSFHSNGSSRAIFEALLAEDSFHYLIYSVVFAFLPPISVCLMPVFLFAVLHVTSFTQVLLNVSAARNNAATGDGPNVTVNNVQSSYVRNLLQTAVTKINANDQPILRLIALNEIMLMVVCIFMALSGPRIILLPFIYFPFLKMRYNSRRNPHSRVAFYELRTSLTSLARHPRCPGFASRMIDGLIGVVCRLGASGR</sequence>
<keyword evidence="4 7" id="KW-1133">Transmembrane helix</keyword>
<dbReference type="Proteomes" id="UP000230066">
    <property type="component" value="Unassembled WGS sequence"/>
</dbReference>
<feature type="transmembrane region" description="Helical" evidence="7">
    <location>
        <begin position="87"/>
        <end position="105"/>
    </location>
</feature>
<dbReference type="PANTHER" id="PTHR12703">
    <property type="entry name" value="TRANSMEMBRANE PROTEIN 33"/>
    <property type="match status" value="1"/>
</dbReference>
<keyword evidence="9" id="KW-1185">Reference proteome</keyword>
<evidence type="ECO:0000256" key="4">
    <source>
        <dbReference type="ARBA" id="ARBA00022989"/>
    </source>
</evidence>
<dbReference type="Pfam" id="PF03661">
    <property type="entry name" value="TMEM33_Pom33"/>
    <property type="match status" value="1"/>
</dbReference>
<feature type="region of interest" description="Disordered" evidence="6">
    <location>
        <begin position="1"/>
        <end position="20"/>
    </location>
</feature>
<evidence type="ECO:0000256" key="6">
    <source>
        <dbReference type="SAM" id="MobiDB-lite"/>
    </source>
</evidence>
<dbReference type="InterPro" id="IPR051645">
    <property type="entry name" value="PER33/POM33_regulator"/>
</dbReference>
<evidence type="ECO:0000256" key="3">
    <source>
        <dbReference type="ARBA" id="ARBA00022692"/>
    </source>
</evidence>
<evidence type="ECO:0000256" key="5">
    <source>
        <dbReference type="ARBA" id="ARBA00023136"/>
    </source>
</evidence>
<evidence type="ECO:0000256" key="7">
    <source>
        <dbReference type="SAM" id="Phobius"/>
    </source>
</evidence>
<organism evidence="8 9">
    <name type="scientific">Fasciola hepatica</name>
    <name type="common">Liver fluke</name>
    <dbReference type="NCBI Taxonomy" id="6192"/>
    <lineage>
        <taxon>Eukaryota</taxon>
        <taxon>Metazoa</taxon>
        <taxon>Spiralia</taxon>
        <taxon>Lophotrochozoa</taxon>
        <taxon>Platyhelminthes</taxon>
        <taxon>Trematoda</taxon>
        <taxon>Digenea</taxon>
        <taxon>Plagiorchiida</taxon>
        <taxon>Echinostomata</taxon>
        <taxon>Echinostomatoidea</taxon>
        <taxon>Fasciolidae</taxon>
        <taxon>Fasciola</taxon>
    </lineage>
</organism>
<keyword evidence="5 7" id="KW-0472">Membrane</keyword>
<comment type="similarity">
    <text evidence="2">Belongs to the PER33/POM33 family.</text>
</comment>
<comment type="caution">
    <text evidence="8">The sequence shown here is derived from an EMBL/GenBank/DDBJ whole genome shotgun (WGS) entry which is preliminary data.</text>
</comment>
<keyword evidence="3 7" id="KW-0812">Transmembrane</keyword>
<dbReference type="GO" id="GO:0005783">
    <property type="term" value="C:endoplasmic reticulum"/>
    <property type="evidence" value="ECO:0007669"/>
    <property type="project" value="TreeGrafter"/>
</dbReference>
<dbReference type="PANTHER" id="PTHR12703:SF4">
    <property type="entry name" value="TRANSMEMBRANE PROTEIN 33"/>
    <property type="match status" value="1"/>
</dbReference>